<sequence>MSIIPNKYHPGMSIIQTKYHPKCYISVQRCMADIGSNLEMMHSQIQYNTNRTYGCYIELQYKNMYYSKEKKNTLHTSSEYVNIKNKEMNNKLLS</sequence>
<dbReference type="AlphaFoldDB" id="A0A0L7M8L7"/>
<reference evidence="2" key="2">
    <citation type="submission" date="2006-09" db="EMBL/GenBank/DDBJ databases">
        <title>The genome sequence of Plasmodium falciparum Dd2.</title>
        <authorList>
            <consortium name="The Broad Institute Genome Sequencing Platform"/>
            <person name="Birren B."/>
            <person name="Lander E."/>
            <person name="Galagan J."/>
            <person name="Nusbaum C."/>
            <person name="Devon K."/>
            <person name="Henn M."/>
            <person name="Jaffe D."/>
            <person name="Butler J."/>
            <person name="Alvarez P."/>
            <person name="Gnerre S."/>
            <person name="Grabherr M."/>
            <person name="Kleber M."/>
            <person name="Mauceli E."/>
            <person name="Brockman W."/>
            <person name="MacCallum I.A."/>
            <person name="Rounsley S."/>
            <person name="Young S."/>
            <person name="LaButti K."/>
            <person name="Pushparaj V."/>
            <person name="DeCaprio D."/>
            <person name="Crawford M."/>
            <person name="Koehrsen M."/>
            <person name="Engels R."/>
            <person name="Montgomery P."/>
            <person name="Pearson M."/>
            <person name="Howarth C."/>
            <person name="Larson L."/>
            <person name="Luoma S."/>
            <person name="White J."/>
            <person name="Kodira C."/>
            <person name="Zeng Q."/>
            <person name="O'Leary S."/>
            <person name="Yandava C."/>
            <person name="Alvarado L."/>
            <person name="Wirth D."/>
            <person name="Volkman S."/>
            <person name="Hartl D."/>
        </authorList>
    </citation>
    <scope>NUCLEOTIDE SEQUENCE [LARGE SCALE GENOMIC DNA]</scope>
</reference>
<accession>A0A0L7M8L7</accession>
<organism evidence="1 2">
    <name type="scientific">Plasmodium falciparum (isolate Dd2)</name>
    <dbReference type="NCBI Taxonomy" id="57267"/>
    <lineage>
        <taxon>Eukaryota</taxon>
        <taxon>Sar</taxon>
        <taxon>Alveolata</taxon>
        <taxon>Apicomplexa</taxon>
        <taxon>Aconoidasida</taxon>
        <taxon>Haemosporida</taxon>
        <taxon>Plasmodiidae</taxon>
        <taxon>Plasmodium</taxon>
        <taxon>Plasmodium (Laverania)</taxon>
    </lineage>
</organism>
<gene>
    <name evidence="1" type="ORF">PFDG_04473</name>
</gene>
<name>A0A0L7M8L7_PLAF4</name>
<dbReference type="KEGG" id="pfd:PFDG_04473"/>
<reference evidence="2" key="1">
    <citation type="submission" date="2006-09" db="EMBL/GenBank/DDBJ databases">
        <title>Annotation of Plasmodium falciparum Dd2.</title>
        <authorList>
            <consortium name="The Broad Institute Genome Sequencing Platform"/>
            <person name="Volkman S.K."/>
            <person name="Neafsey D.E."/>
            <person name="Dash A.P."/>
            <person name="Chitnis C.E."/>
            <person name="Hartl D.L."/>
            <person name="Young S.K."/>
            <person name="Zeng Q."/>
            <person name="Koehrsen M."/>
            <person name="Alvarado L."/>
            <person name="Berlin A."/>
            <person name="Borenstein D."/>
            <person name="Chapman S.B."/>
            <person name="Chen Z."/>
            <person name="Engels R."/>
            <person name="Freedman E."/>
            <person name="Gellesch M."/>
            <person name="Goldberg J."/>
            <person name="Griggs A."/>
            <person name="Gujja S."/>
            <person name="Heilman E.R."/>
            <person name="Heiman D.I."/>
            <person name="Howarth C."/>
            <person name="Jen D."/>
            <person name="Larson L."/>
            <person name="Mehta T."/>
            <person name="Neiman D."/>
            <person name="Park D."/>
            <person name="Pearson M."/>
            <person name="Roberts A."/>
            <person name="Saif S."/>
            <person name="Shea T."/>
            <person name="Shenoy N."/>
            <person name="Sisk P."/>
            <person name="Stolte C."/>
            <person name="Sykes S."/>
            <person name="Walk T."/>
            <person name="White J."/>
            <person name="Yandava C."/>
            <person name="Haas B."/>
            <person name="Henn M.R."/>
            <person name="Nusbaum C."/>
            <person name="Birren B."/>
        </authorList>
    </citation>
    <scope>NUCLEOTIDE SEQUENCE [LARGE SCALE GENOMIC DNA]</scope>
</reference>
<proteinExistence type="predicted"/>
<dbReference type="EMBL" id="GG701934">
    <property type="protein sequence ID" value="KOB89148.1"/>
    <property type="molecule type" value="Genomic_DNA"/>
</dbReference>
<evidence type="ECO:0000313" key="1">
    <source>
        <dbReference type="EMBL" id="KOB89148.1"/>
    </source>
</evidence>
<dbReference type="Proteomes" id="UP000054282">
    <property type="component" value="Unassembled WGS sequence"/>
</dbReference>
<protein>
    <submittedName>
        <fullName evidence="1">Uncharacterized protein</fullName>
    </submittedName>
</protein>
<evidence type="ECO:0000313" key="2">
    <source>
        <dbReference type="Proteomes" id="UP000054282"/>
    </source>
</evidence>